<dbReference type="Pfam" id="PF24035">
    <property type="entry name" value="DUF7344"/>
    <property type="match status" value="1"/>
</dbReference>
<keyword evidence="1" id="KW-0812">Transmembrane</keyword>
<feature type="transmembrane region" description="Helical" evidence="1">
    <location>
        <begin position="144"/>
        <end position="166"/>
    </location>
</feature>
<evidence type="ECO:0000259" key="2">
    <source>
        <dbReference type="Pfam" id="PF24035"/>
    </source>
</evidence>
<dbReference type="EMBL" id="FOYN01000003">
    <property type="protein sequence ID" value="SFR49437.1"/>
    <property type="molecule type" value="Genomic_DNA"/>
</dbReference>
<name>A0A1I6H535_HALSD</name>
<feature type="domain" description="DUF7344" evidence="2">
    <location>
        <begin position="15"/>
        <end position="94"/>
    </location>
</feature>
<protein>
    <recommendedName>
        <fullName evidence="2">DUF7344 domain-containing protein</fullName>
    </recommendedName>
</protein>
<evidence type="ECO:0000313" key="3">
    <source>
        <dbReference type="EMBL" id="SFR49437.1"/>
    </source>
</evidence>
<dbReference type="OrthoDB" id="331021at2157"/>
<feature type="transmembrane region" description="Helical" evidence="1">
    <location>
        <begin position="120"/>
        <end position="138"/>
    </location>
</feature>
<dbReference type="InterPro" id="IPR055768">
    <property type="entry name" value="DUF7344"/>
</dbReference>
<keyword evidence="1" id="KW-0472">Membrane</keyword>
<dbReference type="STRING" id="35743.SAMN04487937_2446"/>
<dbReference type="RefSeq" id="WP_092923261.1">
    <property type="nucleotide sequence ID" value="NZ_FOYN01000003.1"/>
</dbReference>
<reference evidence="4" key="1">
    <citation type="submission" date="2016-10" db="EMBL/GenBank/DDBJ databases">
        <authorList>
            <person name="Varghese N."/>
            <person name="Submissions S."/>
        </authorList>
    </citation>
    <scope>NUCLEOTIDE SEQUENCE [LARGE SCALE GENOMIC DNA]</scope>
    <source>
        <strain evidence="4">RD 26</strain>
    </source>
</reference>
<dbReference type="Proteomes" id="UP000198932">
    <property type="component" value="Unassembled WGS sequence"/>
</dbReference>
<accession>A0A1I6H535</accession>
<evidence type="ECO:0000313" key="4">
    <source>
        <dbReference type="Proteomes" id="UP000198932"/>
    </source>
</evidence>
<organism evidence="3 4">
    <name type="scientific">Halorubrum sodomense</name>
    <dbReference type="NCBI Taxonomy" id="35743"/>
    <lineage>
        <taxon>Archaea</taxon>
        <taxon>Methanobacteriati</taxon>
        <taxon>Methanobacteriota</taxon>
        <taxon>Stenosarchaea group</taxon>
        <taxon>Halobacteria</taxon>
        <taxon>Halobacteriales</taxon>
        <taxon>Haloferacaceae</taxon>
        <taxon>Halorubrum</taxon>
    </lineage>
</organism>
<proteinExistence type="predicted"/>
<evidence type="ECO:0000256" key="1">
    <source>
        <dbReference type="SAM" id="Phobius"/>
    </source>
</evidence>
<keyword evidence="4" id="KW-1185">Reference proteome</keyword>
<keyword evidence="1" id="KW-1133">Transmembrane helix</keyword>
<sequence>MSSADTEPLTPDGVFELLSNHRRRMVLYYLRTKGGSVDVQELATEIAAMENDVSADELTSQQRKRVYVSLYQTHLPKMAEMNTIEYDKDSGTVRLADRADDIDEYLTTDDQPTYPWRFHYFLLTVGGATALSLTVLSVPGFGAVPLPVVGAAVLLVFTLSVAWQYWQAQNRTEPVPVELRQYDQ</sequence>
<gene>
    <name evidence="3" type="ORF">SAMN04487937_2446</name>
</gene>
<dbReference type="AlphaFoldDB" id="A0A1I6H535"/>